<keyword evidence="3" id="KW-0804">Transcription</keyword>
<dbReference type="InterPro" id="IPR018060">
    <property type="entry name" value="HTH_AraC"/>
</dbReference>
<evidence type="ECO:0000313" key="5">
    <source>
        <dbReference type="EMBL" id="MBM3115086.1"/>
    </source>
</evidence>
<keyword evidence="2" id="KW-0238">DNA-binding</keyword>
<keyword evidence="6" id="KW-1185">Reference proteome</keyword>
<dbReference type="Pfam" id="PF12833">
    <property type="entry name" value="HTH_18"/>
    <property type="match status" value="1"/>
</dbReference>
<dbReference type="SMART" id="SM00342">
    <property type="entry name" value="HTH_ARAC"/>
    <property type="match status" value="1"/>
</dbReference>
<dbReference type="PRINTS" id="PR00032">
    <property type="entry name" value="HTHARAC"/>
</dbReference>
<dbReference type="RefSeq" id="WP_203536735.1">
    <property type="nucleotide sequence ID" value="NZ_JAESND010000001.1"/>
</dbReference>
<dbReference type="PROSITE" id="PS01124">
    <property type="entry name" value="HTH_ARAC_FAMILY_2"/>
    <property type="match status" value="1"/>
</dbReference>
<gene>
    <name evidence="5" type="ORF">JMJ54_04520</name>
</gene>
<evidence type="ECO:0000256" key="2">
    <source>
        <dbReference type="ARBA" id="ARBA00023125"/>
    </source>
</evidence>
<evidence type="ECO:0000313" key="6">
    <source>
        <dbReference type="Proteomes" id="UP000809431"/>
    </source>
</evidence>
<evidence type="ECO:0000259" key="4">
    <source>
        <dbReference type="PROSITE" id="PS01124"/>
    </source>
</evidence>
<evidence type="ECO:0000256" key="3">
    <source>
        <dbReference type="ARBA" id="ARBA00023163"/>
    </source>
</evidence>
<name>A0ABS2BJB1_9NEIS</name>
<keyword evidence="1" id="KW-0805">Transcription regulation</keyword>
<dbReference type="PANTHER" id="PTHR47894">
    <property type="entry name" value="HTH-TYPE TRANSCRIPTIONAL REGULATOR GADX"/>
    <property type="match status" value="1"/>
</dbReference>
<comment type="caution">
    <text evidence="5">The sequence shown here is derived from an EMBL/GenBank/DDBJ whole genome shotgun (WGS) entry which is preliminary data.</text>
</comment>
<dbReference type="Proteomes" id="UP000809431">
    <property type="component" value="Unassembled WGS sequence"/>
</dbReference>
<sequence>MKMQALMALAQQACDASATLPFSVYSSVLEQRILNAPIAKPLLIFVLAGVKTLGPDGGVACPAGHFFFLSSTSGVDMRNIPGGDGYFAVLIELDYSDFHQFNGLRQQAGASVHGKMDDVLAKALQQFVEWSACAPAAIWHLRRKELLQLIYLSGHEGVASFVEPPGIAHRVHALVNGDVAGKWSVDRLASALAMSESTLRRKLQAEGVSLTDIVNRARLGHGLHLLQTTLAPIGRIAERCGYHSQSRFTSKFKDLFGVTPSELRKTRIRN</sequence>
<dbReference type="InterPro" id="IPR020449">
    <property type="entry name" value="Tscrpt_reg_AraC-type_HTH"/>
</dbReference>
<dbReference type="PANTHER" id="PTHR47894:SF4">
    <property type="entry name" value="HTH-TYPE TRANSCRIPTIONAL REGULATOR GADX"/>
    <property type="match status" value="1"/>
</dbReference>
<feature type="domain" description="HTH araC/xylS-type" evidence="4">
    <location>
        <begin position="169"/>
        <end position="266"/>
    </location>
</feature>
<dbReference type="SUPFAM" id="SSF46689">
    <property type="entry name" value="Homeodomain-like"/>
    <property type="match status" value="1"/>
</dbReference>
<proteinExistence type="predicted"/>
<accession>A0ABS2BJB1</accession>
<reference evidence="5 6" key="1">
    <citation type="submission" date="2021-01" db="EMBL/GenBank/DDBJ databases">
        <title>Draft Genome Sequence and Polyhydroxyalkanoate Biosynthetic Potential of Jeongeupia naejangsanensis Type Strain DSM 24253.</title>
        <authorList>
            <person name="Turrini P."/>
            <person name="Artuso I."/>
            <person name="Lugli G.A."/>
            <person name="Frangipani E."/>
            <person name="Ventura M."/>
            <person name="Visca P."/>
        </authorList>
    </citation>
    <scope>NUCLEOTIDE SEQUENCE [LARGE SCALE GENOMIC DNA]</scope>
    <source>
        <strain evidence="5 6">DSM 24253</strain>
    </source>
</reference>
<protein>
    <submittedName>
        <fullName evidence="5">Helix-turn-helix transcriptional regulator</fullName>
    </submittedName>
</protein>
<dbReference type="InterPro" id="IPR018062">
    <property type="entry name" value="HTH_AraC-typ_CS"/>
</dbReference>
<dbReference type="Gene3D" id="1.10.10.60">
    <property type="entry name" value="Homeodomain-like"/>
    <property type="match status" value="1"/>
</dbReference>
<organism evidence="5 6">
    <name type="scientific">Jeongeupia naejangsanensis</name>
    <dbReference type="NCBI Taxonomy" id="613195"/>
    <lineage>
        <taxon>Bacteria</taxon>
        <taxon>Pseudomonadati</taxon>
        <taxon>Pseudomonadota</taxon>
        <taxon>Betaproteobacteria</taxon>
        <taxon>Neisseriales</taxon>
        <taxon>Chitinibacteraceae</taxon>
        <taxon>Jeongeupia</taxon>
    </lineage>
</organism>
<evidence type="ECO:0000256" key="1">
    <source>
        <dbReference type="ARBA" id="ARBA00023015"/>
    </source>
</evidence>
<dbReference type="EMBL" id="JAESND010000001">
    <property type="protein sequence ID" value="MBM3115086.1"/>
    <property type="molecule type" value="Genomic_DNA"/>
</dbReference>
<dbReference type="InterPro" id="IPR009057">
    <property type="entry name" value="Homeodomain-like_sf"/>
</dbReference>
<dbReference type="PROSITE" id="PS00041">
    <property type="entry name" value="HTH_ARAC_FAMILY_1"/>
    <property type="match status" value="1"/>
</dbReference>